<dbReference type="Gene3D" id="1.20.1300.10">
    <property type="entry name" value="Fumarate reductase/succinate dehydrogenase, transmembrane subunit"/>
    <property type="match status" value="1"/>
</dbReference>
<evidence type="ECO:0000256" key="7">
    <source>
        <dbReference type="ARBA" id="ARBA00022989"/>
    </source>
</evidence>
<evidence type="ECO:0000256" key="10">
    <source>
        <dbReference type="PIRSR" id="PIRSR000177-1"/>
    </source>
</evidence>
<dbReference type="RefSeq" id="WP_008863660.1">
    <property type="nucleotide sequence ID" value="NZ_CAJUON010000004.1"/>
</dbReference>
<evidence type="ECO:0000313" key="11">
    <source>
        <dbReference type="EMBL" id="MTU43888.1"/>
    </source>
</evidence>
<gene>
    <name evidence="11" type="ORF">GMD42_09715</name>
</gene>
<dbReference type="InterPro" id="IPR004224">
    <property type="entry name" value="Fum_red_B_TM"/>
</dbReference>
<sequence length="280" mass="31837">MADDFKDISHLYKVTPSAKTIIDGEDLVETKQKSKAYAWCDVLQSVTGLILGLFLFCHMGFTSSILLGKDTFWSLVSLTGGYFIDGVDHLWMHSVFVGVIFVLVVIHAILALRKFPNNYKAFRIMRGHYKLLRHTDTTMWWVQFITGVILTALVFPHMLPMLMDPGSIGPYGSGLEVYHSWLWVVFLFLIVTELHGMIGLYRLCMKWCGPSNATRSFLRKLTYVLIVGMIAMGSFTIMGFYNAGEEAAKLDPEAHYVPGWLQTPQTAPYPSWWPDHLKKN</sequence>
<evidence type="ECO:0000313" key="12">
    <source>
        <dbReference type="Proteomes" id="UP000462362"/>
    </source>
</evidence>
<evidence type="ECO:0000256" key="1">
    <source>
        <dbReference type="ARBA" id="ARBA00001971"/>
    </source>
</evidence>
<protein>
    <submittedName>
        <fullName evidence="11">Fumarate reductase cytochrome b subunit</fullName>
    </submittedName>
</protein>
<dbReference type="Pfam" id="PF01127">
    <property type="entry name" value="Sdh_cyt"/>
    <property type="match status" value="1"/>
</dbReference>
<reference evidence="11 12" key="1">
    <citation type="journal article" date="2019" name="Nat. Med.">
        <title>A library of human gut bacterial isolates paired with longitudinal multiomics data enables mechanistic microbiome research.</title>
        <authorList>
            <person name="Poyet M."/>
            <person name="Groussin M."/>
            <person name="Gibbons S.M."/>
            <person name="Avila-Pacheco J."/>
            <person name="Jiang X."/>
            <person name="Kearney S.M."/>
            <person name="Perrotta A.R."/>
            <person name="Berdy B."/>
            <person name="Zhao S."/>
            <person name="Lieberman T.D."/>
            <person name="Swanson P.K."/>
            <person name="Smith M."/>
            <person name="Roesemann S."/>
            <person name="Alexander J.E."/>
            <person name="Rich S.A."/>
            <person name="Livny J."/>
            <person name="Vlamakis H."/>
            <person name="Clish C."/>
            <person name="Bullock K."/>
            <person name="Deik A."/>
            <person name="Scott J."/>
            <person name="Pierce K.A."/>
            <person name="Xavier R.J."/>
            <person name="Alm E.J."/>
        </authorList>
    </citation>
    <scope>NUCLEOTIDE SEQUENCE [LARGE SCALE GENOMIC DNA]</scope>
    <source>
        <strain evidence="11 12">BIOML-A2</strain>
    </source>
</reference>
<comment type="subcellular location">
    <subcellularLocation>
        <location evidence="3">Membrane</location>
    </subcellularLocation>
</comment>
<evidence type="ECO:0000256" key="8">
    <source>
        <dbReference type="ARBA" id="ARBA00023004"/>
    </source>
</evidence>
<comment type="cofactor">
    <cofactor evidence="1">
        <name>heme</name>
        <dbReference type="ChEBI" id="CHEBI:30413"/>
    </cofactor>
</comment>
<feature type="binding site" description="axial binding residue" evidence="10">
    <location>
        <position position="157"/>
    </location>
    <ligand>
        <name>heme b</name>
        <dbReference type="ChEBI" id="CHEBI:60344"/>
        <label>bD</label>
    </ligand>
    <ligandPart>
        <name>Fe</name>
        <dbReference type="ChEBI" id="CHEBI:18248"/>
    </ligandPart>
</feature>
<dbReference type="GeneID" id="43348137"/>
<evidence type="ECO:0000256" key="5">
    <source>
        <dbReference type="ARBA" id="ARBA00022692"/>
    </source>
</evidence>
<comment type="caution">
    <text evidence="11">The sequence shown here is derived from an EMBL/GenBank/DDBJ whole genome shotgun (WGS) entry which is preliminary data.</text>
</comment>
<feature type="binding site" description="axial binding residue" evidence="10">
    <location>
        <position position="107"/>
    </location>
    <ligand>
        <name>heme b</name>
        <dbReference type="ChEBI" id="CHEBI:60344"/>
        <label>bD</label>
    </ligand>
    <ligandPart>
        <name>Fe</name>
        <dbReference type="ChEBI" id="CHEBI:18248"/>
    </ligandPart>
</feature>
<name>A0A6I3RZL5_9BURK</name>
<evidence type="ECO:0000256" key="3">
    <source>
        <dbReference type="ARBA" id="ARBA00004370"/>
    </source>
</evidence>
<proteinExistence type="predicted"/>
<dbReference type="EMBL" id="WNCL01000033">
    <property type="protein sequence ID" value="MTU43888.1"/>
    <property type="molecule type" value="Genomic_DNA"/>
</dbReference>
<dbReference type="GO" id="GO:0006099">
    <property type="term" value="P:tricarboxylic acid cycle"/>
    <property type="evidence" value="ECO:0007669"/>
    <property type="project" value="InterPro"/>
</dbReference>
<keyword evidence="6 10" id="KW-0479">Metal-binding</keyword>
<evidence type="ECO:0000256" key="9">
    <source>
        <dbReference type="ARBA" id="ARBA00023136"/>
    </source>
</evidence>
<dbReference type="AlphaFoldDB" id="A0A6I3RZL5"/>
<dbReference type="GO" id="GO:0016020">
    <property type="term" value="C:membrane"/>
    <property type="evidence" value="ECO:0007669"/>
    <property type="project" value="UniProtKB-SubCell"/>
</dbReference>
<keyword evidence="4 10" id="KW-0349">Heme</keyword>
<dbReference type="SUPFAM" id="SSF81343">
    <property type="entry name" value="Fumarate reductase respiratory complex transmembrane subunits"/>
    <property type="match status" value="1"/>
</dbReference>
<dbReference type="GO" id="GO:0046872">
    <property type="term" value="F:metal ion binding"/>
    <property type="evidence" value="ECO:0007669"/>
    <property type="project" value="UniProtKB-KW"/>
</dbReference>
<dbReference type="PIRSF" id="PIRSF000177">
    <property type="entry name" value="Fumar_rd_cyt_b"/>
    <property type="match status" value="1"/>
</dbReference>
<accession>A0A6I3RZL5</accession>
<keyword evidence="8 10" id="KW-0408">Iron</keyword>
<evidence type="ECO:0000256" key="2">
    <source>
        <dbReference type="ARBA" id="ARBA00004050"/>
    </source>
</evidence>
<comment type="function">
    <text evidence="2">Membrane-anchoring subunit of succinate dehydrogenase (SDH).</text>
</comment>
<keyword evidence="5" id="KW-0812">Transmembrane</keyword>
<keyword evidence="9" id="KW-0472">Membrane</keyword>
<dbReference type="InterPro" id="IPR034804">
    <property type="entry name" value="SQR/QFR_C/D"/>
</dbReference>
<dbReference type="InterPro" id="IPR000701">
    <property type="entry name" value="SuccDH_FuR_B_TM-su"/>
</dbReference>
<feature type="binding site" description="axial binding residue" evidence="10">
    <location>
        <position position="195"/>
    </location>
    <ligand>
        <name>heme b</name>
        <dbReference type="ChEBI" id="CHEBI:60344"/>
        <label>bD</label>
    </ligand>
    <ligandPart>
        <name>Fe</name>
        <dbReference type="ChEBI" id="CHEBI:18248"/>
    </ligandPart>
</feature>
<dbReference type="Proteomes" id="UP000462362">
    <property type="component" value="Unassembled WGS sequence"/>
</dbReference>
<evidence type="ECO:0000256" key="4">
    <source>
        <dbReference type="ARBA" id="ARBA00022617"/>
    </source>
</evidence>
<feature type="binding site" description="axial binding residue" evidence="10">
    <location>
        <position position="58"/>
    </location>
    <ligand>
        <name>heme b</name>
        <dbReference type="ChEBI" id="CHEBI:60344"/>
        <label>bD</label>
    </ligand>
    <ligandPart>
        <name>Fe</name>
        <dbReference type="ChEBI" id="CHEBI:18248"/>
    </ligandPart>
</feature>
<organism evidence="11 12">
    <name type="scientific">Parasutterella excrementihominis</name>
    <dbReference type="NCBI Taxonomy" id="487175"/>
    <lineage>
        <taxon>Bacteria</taxon>
        <taxon>Pseudomonadati</taxon>
        <taxon>Pseudomonadota</taxon>
        <taxon>Betaproteobacteria</taxon>
        <taxon>Burkholderiales</taxon>
        <taxon>Sutterellaceae</taxon>
        <taxon>Parasutterella</taxon>
    </lineage>
</organism>
<evidence type="ECO:0000256" key="6">
    <source>
        <dbReference type="ARBA" id="ARBA00022723"/>
    </source>
</evidence>
<dbReference type="NCBIfam" id="NF010072">
    <property type="entry name" value="PRK13553.1"/>
    <property type="match status" value="1"/>
</dbReference>
<keyword evidence="7" id="KW-1133">Transmembrane helix</keyword>